<dbReference type="AlphaFoldDB" id="A0A074ZG55"/>
<dbReference type="RefSeq" id="XP_009169987.1">
    <property type="nucleotide sequence ID" value="XM_009171723.1"/>
</dbReference>
<keyword evidence="2" id="KW-1185">Reference proteome</keyword>
<dbReference type="EMBL" id="KL596752">
    <property type="protein sequence ID" value="KER26261.1"/>
    <property type="molecule type" value="Genomic_DNA"/>
</dbReference>
<protein>
    <submittedName>
        <fullName evidence="1">Uncharacterized protein</fullName>
    </submittedName>
</protein>
<dbReference type="Proteomes" id="UP000054324">
    <property type="component" value="Unassembled WGS sequence"/>
</dbReference>
<sequence>MKRFGEVLGYLHIAVALHMIREQNRSSTMRCQHPKESRAHDMIMQHQWLTSTDSVEVTDQMTVFVR</sequence>
<dbReference type="GeneID" id="20320634"/>
<proteinExistence type="predicted"/>
<dbReference type="KEGG" id="ovi:T265_06455"/>
<evidence type="ECO:0000313" key="2">
    <source>
        <dbReference type="Proteomes" id="UP000054324"/>
    </source>
</evidence>
<accession>A0A074ZG55</accession>
<reference evidence="1 2" key="1">
    <citation type="submission" date="2013-11" db="EMBL/GenBank/DDBJ databases">
        <title>Opisthorchis viverrini - life in the bile duct.</title>
        <authorList>
            <person name="Young N.D."/>
            <person name="Nagarajan N."/>
            <person name="Lin S.J."/>
            <person name="Korhonen P.K."/>
            <person name="Jex A.R."/>
            <person name="Hall R.S."/>
            <person name="Safavi-Hemami H."/>
            <person name="Kaewkong W."/>
            <person name="Bertrand D."/>
            <person name="Gao S."/>
            <person name="Seet Q."/>
            <person name="Wongkham S."/>
            <person name="Teh B.T."/>
            <person name="Wongkham C."/>
            <person name="Intapan P.M."/>
            <person name="Maleewong W."/>
            <person name="Yang X."/>
            <person name="Hu M."/>
            <person name="Wang Z."/>
            <person name="Hofmann A."/>
            <person name="Sternberg P.W."/>
            <person name="Tan P."/>
            <person name="Wang J."/>
            <person name="Gasser R.B."/>
        </authorList>
    </citation>
    <scope>NUCLEOTIDE SEQUENCE [LARGE SCALE GENOMIC DNA]</scope>
</reference>
<gene>
    <name evidence="1" type="ORF">T265_06455</name>
</gene>
<dbReference type="CTD" id="20320634"/>
<name>A0A074ZG55_OPIVI</name>
<organism evidence="1 2">
    <name type="scientific">Opisthorchis viverrini</name>
    <name type="common">Southeast Asian liver fluke</name>
    <dbReference type="NCBI Taxonomy" id="6198"/>
    <lineage>
        <taxon>Eukaryota</taxon>
        <taxon>Metazoa</taxon>
        <taxon>Spiralia</taxon>
        <taxon>Lophotrochozoa</taxon>
        <taxon>Platyhelminthes</taxon>
        <taxon>Trematoda</taxon>
        <taxon>Digenea</taxon>
        <taxon>Opisthorchiida</taxon>
        <taxon>Opisthorchiata</taxon>
        <taxon>Opisthorchiidae</taxon>
        <taxon>Opisthorchis</taxon>
    </lineage>
</organism>
<evidence type="ECO:0000313" key="1">
    <source>
        <dbReference type="EMBL" id="KER26261.1"/>
    </source>
</evidence>